<feature type="compositionally biased region" description="Acidic residues" evidence="1">
    <location>
        <begin position="485"/>
        <end position="513"/>
    </location>
</feature>
<feature type="region of interest" description="Disordered" evidence="1">
    <location>
        <begin position="740"/>
        <end position="809"/>
    </location>
</feature>
<protein>
    <submittedName>
        <fullName evidence="2">Uncharacterized protein</fullName>
    </submittedName>
</protein>
<feature type="compositionally biased region" description="Basic residues" evidence="1">
    <location>
        <begin position="676"/>
        <end position="687"/>
    </location>
</feature>
<dbReference type="HOGENOM" id="CLU_017200_0_0_1"/>
<feature type="compositionally biased region" description="Polar residues" evidence="1">
    <location>
        <begin position="701"/>
        <end position="719"/>
    </location>
</feature>
<feature type="compositionally biased region" description="Basic and acidic residues" evidence="1">
    <location>
        <begin position="761"/>
        <end position="781"/>
    </location>
</feature>
<dbReference type="OrthoDB" id="2922289at2759"/>
<accession>A0A0C3P9H5</accession>
<dbReference type="STRING" id="870435.A0A0C3P9H5"/>
<reference evidence="2 3" key="1">
    <citation type="submission" date="2014-04" db="EMBL/GenBank/DDBJ databases">
        <authorList>
            <consortium name="DOE Joint Genome Institute"/>
            <person name="Kuo A."/>
            <person name="Kohler A."/>
            <person name="Costa M.D."/>
            <person name="Nagy L.G."/>
            <person name="Floudas D."/>
            <person name="Copeland A."/>
            <person name="Barry K.W."/>
            <person name="Cichocki N."/>
            <person name="Veneault-Fourrey C."/>
            <person name="LaButti K."/>
            <person name="Lindquist E.A."/>
            <person name="Lipzen A."/>
            <person name="Lundell T."/>
            <person name="Morin E."/>
            <person name="Murat C."/>
            <person name="Sun H."/>
            <person name="Tunlid A."/>
            <person name="Henrissat B."/>
            <person name="Grigoriev I.V."/>
            <person name="Hibbett D.S."/>
            <person name="Martin F."/>
            <person name="Nordberg H.P."/>
            <person name="Cantor M.N."/>
            <person name="Hua S.X."/>
        </authorList>
    </citation>
    <scope>NUCLEOTIDE SEQUENCE [LARGE SCALE GENOMIC DNA]</scope>
    <source>
        <strain evidence="2 3">Marx 270</strain>
    </source>
</reference>
<evidence type="ECO:0000313" key="3">
    <source>
        <dbReference type="Proteomes" id="UP000054217"/>
    </source>
</evidence>
<organism evidence="2 3">
    <name type="scientific">Pisolithus tinctorius Marx 270</name>
    <dbReference type="NCBI Taxonomy" id="870435"/>
    <lineage>
        <taxon>Eukaryota</taxon>
        <taxon>Fungi</taxon>
        <taxon>Dikarya</taxon>
        <taxon>Basidiomycota</taxon>
        <taxon>Agaricomycotina</taxon>
        <taxon>Agaricomycetes</taxon>
        <taxon>Agaricomycetidae</taxon>
        <taxon>Boletales</taxon>
        <taxon>Sclerodermatineae</taxon>
        <taxon>Pisolithaceae</taxon>
        <taxon>Pisolithus</taxon>
    </lineage>
</organism>
<feature type="region of interest" description="Disordered" evidence="1">
    <location>
        <begin position="461"/>
        <end position="513"/>
    </location>
</feature>
<feature type="region of interest" description="Disordered" evidence="1">
    <location>
        <begin position="608"/>
        <end position="727"/>
    </location>
</feature>
<name>A0A0C3P9H5_PISTI</name>
<feature type="region of interest" description="Disordered" evidence="1">
    <location>
        <begin position="1"/>
        <end position="43"/>
    </location>
</feature>
<feature type="compositionally biased region" description="Basic and acidic residues" evidence="1">
    <location>
        <begin position="788"/>
        <end position="798"/>
    </location>
</feature>
<dbReference type="InParanoid" id="A0A0C3P9H5"/>
<proteinExistence type="predicted"/>
<gene>
    <name evidence="2" type="ORF">M404DRAFT_21860</name>
</gene>
<dbReference type="Proteomes" id="UP000054217">
    <property type="component" value="Unassembled WGS sequence"/>
</dbReference>
<feature type="compositionally biased region" description="Polar residues" evidence="1">
    <location>
        <begin position="799"/>
        <end position="809"/>
    </location>
</feature>
<dbReference type="EMBL" id="KN831953">
    <property type="protein sequence ID" value="KIO10195.1"/>
    <property type="molecule type" value="Genomic_DNA"/>
</dbReference>
<keyword evidence="3" id="KW-1185">Reference proteome</keyword>
<reference evidence="3" key="2">
    <citation type="submission" date="2015-01" db="EMBL/GenBank/DDBJ databases">
        <title>Evolutionary Origins and Diversification of the Mycorrhizal Mutualists.</title>
        <authorList>
            <consortium name="DOE Joint Genome Institute"/>
            <consortium name="Mycorrhizal Genomics Consortium"/>
            <person name="Kohler A."/>
            <person name="Kuo A."/>
            <person name="Nagy L.G."/>
            <person name="Floudas D."/>
            <person name="Copeland A."/>
            <person name="Barry K.W."/>
            <person name="Cichocki N."/>
            <person name="Veneault-Fourrey C."/>
            <person name="LaButti K."/>
            <person name="Lindquist E.A."/>
            <person name="Lipzen A."/>
            <person name="Lundell T."/>
            <person name="Morin E."/>
            <person name="Murat C."/>
            <person name="Riley R."/>
            <person name="Ohm R."/>
            <person name="Sun H."/>
            <person name="Tunlid A."/>
            <person name="Henrissat B."/>
            <person name="Grigoriev I.V."/>
            <person name="Hibbett D.S."/>
            <person name="Martin F."/>
        </authorList>
    </citation>
    <scope>NUCLEOTIDE SEQUENCE [LARGE SCALE GENOMIC DNA]</scope>
    <source>
        <strain evidence="3">Marx 270</strain>
    </source>
</reference>
<evidence type="ECO:0000313" key="2">
    <source>
        <dbReference type="EMBL" id="KIO10195.1"/>
    </source>
</evidence>
<sequence>MSGKKSTKLPVLSQSRDLVPVGPRQVQAKHHGKRDENGLRPSTSRALVLRNGKYGTYGTGELVLASRISGREKLDLLAEDLLSQRARTAIMAPLQLEKCIKIADSQFNAYLDDVATLKDAELFYDKILDEIVARTPQGSAKGVQDALSNASYVASVVATRIHNAHMIASGWRIVLDMLRGLVKSGLKDGTAHRQLQKDEGLRSRYLVLCDIVNVLADLGQMQFSVLATTTPHYSRYFKIVENVPVGEPEIAFDWGGLKDVCKSFLDSIIIELCFPRAPYPKRILLQILHDAVDESPREAKRFPQKMWDAVGDLSVTLELQELLESPLLGPEREKLKALPRKMPERYELWLDAQFYSKQASECYDNFKDIISPLEATRDQAVLDQLWGVVDTNYSRASDVSIDALWQLDDAYRRTPQWTAHYTPELATFYDSDDSDAVRSLVKVRHPRKNAVKKPQKKVLTITDGRDDGVDCDSMPELQSVSESPGETDEYTDSDEQGEVDDEDQESEYESEEEDLYRTMLREAMDAALAIPEFFDPKANVPDFEAMAEERKENPFLKLLSSLRGRMFSSDAKLSAAARAEPREGRFGAKLPTVKGAGKVAPAFTVSFAGVPDDDLPPLQPLPTPREKRVPKRLCRKSFIIPDPSRLTPPAAPQPPQDRRAAVEEVEDEEDAPSVASKKKKKKPKKKRAETCGVGTVPEAEASTTNLTSARSPAGSTLKSSMGRPLLSDGHVALHGYASTTSLPIEPTTAKSGHAYLQELGMPKEKIKSRPDHASLFSDKKGFLSKLSGGDKAKEKTEPKQSNSNANTSTWFSRLRKKTAGYMQQLLHPGEEKQGGLKWESFLKVMREMGFSCDPSTAGSSVRFDPPNKRDKSITFHKRAVFGTRSYRWANLSVAHPDPTLHPHKLREFGKRLKEYYGWSEEDFLKRTANA</sequence>
<evidence type="ECO:0000256" key="1">
    <source>
        <dbReference type="SAM" id="MobiDB-lite"/>
    </source>
</evidence>
<dbReference type="AlphaFoldDB" id="A0A0C3P9H5"/>